<dbReference type="GO" id="GO:0000978">
    <property type="term" value="F:RNA polymerase II cis-regulatory region sequence-specific DNA binding"/>
    <property type="evidence" value="ECO:0007669"/>
    <property type="project" value="TreeGrafter"/>
</dbReference>
<dbReference type="PANTHER" id="PTHR23235">
    <property type="entry name" value="KRUEPPEL-LIKE TRANSCRIPTION FACTOR"/>
    <property type="match status" value="1"/>
</dbReference>
<feature type="domain" description="C2H2-type" evidence="5">
    <location>
        <begin position="61"/>
        <end position="90"/>
    </location>
</feature>
<keyword evidence="1" id="KW-0479">Metal-binding</keyword>
<comment type="caution">
    <text evidence="6">The sequence shown here is derived from an EMBL/GenBank/DDBJ whole genome shotgun (WGS) entry which is preliminary data.</text>
</comment>
<dbReference type="GO" id="GO:0000981">
    <property type="term" value="F:DNA-binding transcription factor activity, RNA polymerase II-specific"/>
    <property type="evidence" value="ECO:0007669"/>
    <property type="project" value="TreeGrafter"/>
</dbReference>
<evidence type="ECO:0000256" key="1">
    <source>
        <dbReference type="ARBA" id="ARBA00022723"/>
    </source>
</evidence>
<sequence length="164" mass="18947">MSLPSSCPDYPVVCAGRSNECWASLPHGVLWSNSEPPILFQEFEILRGNLDHAPPRAGRKFLCPWEGCGSTFTRKFNLNSHICRHKGERPFCCSWYECRKLFTRRSDCKRHEKLHTNDKAFQCLRCGTAFSRRDTLLTHGESTSTMHLKRRGPHIETVRSTHKQ</sequence>
<dbReference type="AlphaFoldDB" id="A0AAV9ZSQ2"/>
<protein>
    <recommendedName>
        <fullName evidence="5">C2H2-type domain-containing protein</fullName>
    </recommendedName>
</protein>
<dbReference type="GO" id="GO:0008270">
    <property type="term" value="F:zinc ion binding"/>
    <property type="evidence" value="ECO:0007669"/>
    <property type="project" value="UniProtKB-KW"/>
</dbReference>
<dbReference type="EMBL" id="JAWWNJ010000033">
    <property type="protein sequence ID" value="KAK7025821.1"/>
    <property type="molecule type" value="Genomic_DNA"/>
</dbReference>
<dbReference type="Proteomes" id="UP001362999">
    <property type="component" value="Unassembled WGS sequence"/>
</dbReference>
<evidence type="ECO:0000256" key="4">
    <source>
        <dbReference type="PROSITE-ProRule" id="PRU00042"/>
    </source>
</evidence>
<keyword evidence="3" id="KW-0862">Zinc</keyword>
<dbReference type="PROSITE" id="PS50157">
    <property type="entry name" value="ZINC_FINGER_C2H2_2"/>
    <property type="match status" value="3"/>
</dbReference>
<keyword evidence="2 4" id="KW-0863">Zinc-finger</keyword>
<accession>A0AAV9ZSQ2</accession>
<keyword evidence="8" id="KW-1185">Reference proteome</keyword>
<dbReference type="PANTHER" id="PTHR23235:SF120">
    <property type="entry name" value="KRUPPEL-LIKE FACTOR 15"/>
    <property type="match status" value="1"/>
</dbReference>
<evidence type="ECO:0000313" key="6">
    <source>
        <dbReference type="EMBL" id="KAK6991994.1"/>
    </source>
</evidence>
<dbReference type="PROSITE" id="PS00028">
    <property type="entry name" value="ZINC_FINGER_C2H2_1"/>
    <property type="match status" value="2"/>
</dbReference>
<proteinExistence type="predicted"/>
<organism evidence="6 8">
    <name type="scientific">Favolaschia claudopus</name>
    <dbReference type="NCBI Taxonomy" id="2862362"/>
    <lineage>
        <taxon>Eukaryota</taxon>
        <taxon>Fungi</taxon>
        <taxon>Dikarya</taxon>
        <taxon>Basidiomycota</taxon>
        <taxon>Agaricomycotina</taxon>
        <taxon>Agaricomycetes</taxon>
        <taxon>Agaricomycetidae</taxon>
        <taxon>Agaricales</taxon>
        <taxon>Marasmiineae</taxon>
        <taxon>Mycenaceae</taxon>
        <taxon>Favolaschia</taxon>
    </lineage>
</organism>
<evidence type="ECO:0000256" key="2">
    <source>
        <dbReference type="ARBA" id="ARBA00022771"/>
    </source>
</evidence>
<dbReference type="InterPro" id="IPR036236">
    <property type="entry name" value="Znf_C2H2_sf"/>
</dbReference>
<dbReference type="SMART" id="SM00355">
    <property type="entry name" value="ZnF_C2H2"/>
    <property type="match status" value="3"/>
</dbReference>
<dbReference type="Gene3D" id="3.30.160.60">
    <property type="entry name" value="Classic Zinc Finger"/>
    <property type="match status" value="3"/>
</dbReference>
<evidence type="ECO:0000313" key="8">
    <source>
        <dbReference type="Proteomes" id="UP001362999"/>
    </source>
</evidence>
<dbReference type="EMBL" id="JAWWNJ010000114">
    <property type="protein sequence ID" value="KAK6991994.1"/>
    <property type="molecule type" value="Genomic_DNA"/>
</dbReference>
<dbReference type="InterPro" id="IPR013087">
    <property type="entry name" value="Znf_C2H2_type"/>
</dbReference>
<name>A0AAV9ZSQ2_9AGAR</name>
<gene>
    <name evidence="7" type="ORF">R3P38DRAFT_2529890</name>
    <name evidence="6" type="ORF">R3P38DRAFT_2571517</name>
</gene>
<evidence type="ECO:0000256" key="3">
    <source>
        <dbReference type="ARBA" id="ARBA00022833"/>
    </source>
</evidence>
<dbReference type="SUPFAM" id="SSF57667">
    <property type="entry name" value="beta-beta-alpha zinc fingers"/>
    <property type="match status" value="2"/>
</dbReference>
<dbReference type="Pfam" id="PF00096">
    <property type="entry name" value="zf-C2H2"/>
    <property type="match status" value="2"/>
</dbReference>
<evidence type="ECO:0000313" key="7">
    <source>
        <dbReference type="EMBL" id="KAK7025821.1"/>
    </source>
</evidence>
<evidence type="ECO:0000259" key="5">
    <source>
        <dbReference type="PROSITE" id="PS50157"/>
    </source>
</evidence>
<dbReference type="FunFam" id="3.30.160.60:FF:000007">
    <property type="entry name" value="Basic krueppel-like factor 3"/>
    <property type="match status" value="1"/>
</dbReference>
<feature type="domain" description="C2H2-type" evidence="5">
    <location>
        <begin position="91"/>
        <end position="120"/>
    </location>
</feature>
<feature type="domain" description="C2H2-type" evidence="5">
    <location>
        <begin position="121"/>
        <end position="152"/>
    </location>
</feature>
<reference evidence="6 8" key="1">
    <citation type="journal article" date="2024" name="J Genomics">
        <title>Draft genome sequencing and assembly of Favolaschia claudopus CIRM-BRFM 2984 isolated from oak limbs.</title>
        <authorList>
            <person name="Navarro D."/>
            <person name="Drula E."/>
            <person name="Chaduli D."/>
            <person name="Cazenave R."/>
            <person name="Ahrendt S."/>
            <person name="Wang J."/>
            <person name="Lipzen A."/>
            <person name="Daum C."/>
            <person name="Barry K."/>
            <person name="Grigoriev I.V."/>
            <person name="Favel A."/>
            <person name="Rosso M.N."/>
            <person name="Martin F."/>
        </authorList>
    </citation>
    <scope>NUCLEOTIDE SEQUENCE [LARGE SCALE GENOMIC DNA]</scope>
    <source>
        <strain evidence="6 8">CIRM-BRFM 2984</strain>
    </source>
</reference>